<dbReference type="PROSITE" id="PS51379">
    <property type="entry name" value="4FE4S_FER_2"/>
    <property type="match status" value="1"/>
</dbReference>
<keyword evidence="3 9" id="KW-0819">tRNA processing</keyword>
<dbReference type="FunFam" id="3.30.70.20:FF:000017">
    <property type="entry name" value="Epoxyqueuosine reductase"/>
    <property type="match status" value="1"/>
</dbReference>
<keyword evidence="2 9" id="KW-0963">Cytoplasm</keyword>
<dbReference type="GO" id="GO:0008616">
    <property type="term" value="P:tRNA queuosine(34) biosynthetic process"/>
    <property type="evidence" value="ECO:0007669"/>
    <property type="project" value="UniProtKB-UniRule"/>
</dbReference>
<dbReference type="Proteomes" id="UP000676951">
    <property type="component" value="Chromosome"/>
</dbReference>
<keyword evidence="6 9" id="KW-0560">Oxidoreductase</keyword>
<feature type="binding site" evidence="9">
    <location>
        <position position="81"/>
    </location>
    <ligand>
        <name>cob(II)alamin</name>
        <dbReference type="ChEBI" id="CHEBI:16304"/>
    </ligand>
</feature>
<dbReference type="HAMAP" id="MF_00916">
    <property type="entry name" value="QueG"/>
    <property type="match status" value="1"/>
</dbReference>
<feature type="domain" description="4Fe-4S ferredoxin-type" evidence="10">
    <location>
        <begin position="201"/>
        <end position="230"/>
    </location>
</feature>
<dbReference type="PANTHER" id="PTHR30002">
    <property type="entry name" value="EPOXYQUEUOSINE REDUCTASE"/>
    <property type="match status" value="1"/>
</dbReference>
<sequence>MAGRRAGVTNLCGPRLLNTRQKLSPARLKTALADQARALGFDCAGIAGPDAIAQAARYFRDFLDAGAHGDMDWLAAHPERRADPRGLWAEVRSVIMLGVNYGPEQNPLAILEQRTRGAISVYAQGDDYHDLIKKRLKALARWLVAAEACEVKVFVDTAAVMEKPLAQAAGLGWQGKHTNLVSREFGSWLFLGAIFTTLELPRDNADTDHCGSCRACLEVCPTSAFPAPYRLDARRCISYLTIENKGPIPHEFRKAIGNRIYGCDDCLAVCPWNKFALVGREAKLAAREALRAPALDELARLDDAAFRALFTKSPVKRIGRDRFIRNVLIAIGNSNDASLADEAQRLLGDASPLVRGAAVWALSQLKTRQEFDALAARALNAEADESVRAEWRGSSPAARPSS</sequence>
<dbReference type="SUPFAM" id="SSF46548">
    <property type="entry name" value="alpha-helical ferredoxin"/>
    <property type="match status" value="1"/>
</dbReference>
<keyword evidence="7 9" id="KW-0408">Iron</keyword>
<reference evidence="11 12" key="1">
    <citation type="submission" date="2021-06" db="EMBL/GenBank/DDBJ databases">
        <title>Bradyrhizobium sp. S2-11-4 Genome sequencing.</title>
        <authorList>
            <person name="Jin L."/>
        </authorList>
    </citation>
    <scope>NUCLEOTIDE SEQUENCE [LARGE SCALE GENOMIC DNA]</scope>
    <source>
        <strain evidence="11 12">S2-11-4</strain>
    </source>
</reference>
<dbReference type="InterPro" id="IPR017900">
    <property type="entry name" value="4Fe4S_Fe_S_CS"/>
</dbReference>
<evidence type="ECO:0000256" key="3">
    <source>
        <dbReference type="ARBA" id="ARBA00022694"/>
    </source>
</evidence>
<feature type="binding site" evidence="9">
    <location>
        <position position="245"/>
    </location>
    <ligand>
        <name>tRNA</name>
        <dbReference type="ChEBI" id="CHEBI:17843"/>
    </ligand>
</feature>
<comment type="catalytic activity">
    <reaction evidence="9">
        <text>epoxyqueuosine(34) in tRNA + AH2 = queuosine(34) in tRNA + A + H2O</text>
        <dbReference type="Rhea" id="RHEA:32159"/>
        <dbReference type="Rhea" id="RHEA-COMP:18571"/>
        <dbReference type="Rhea" id="RHEA-COMP:18582"/>
        <dbReference type="ChEBI" id="CHEBI:13193"/>
        <dbReference type="ChEBI" id="CHEBI:15377"/>
        <dbReference type="ChEBI" id="CHEBI:17499"/>
        <dbReference type="ChEBI" id="CHEBI:194431"/>
        <dbReference type="ChEBI" id="CHEBI:194443"/>
        <dbReference type="EC" id="1.17.99.6"/>
    </reaction>
</comment>
<evidence type="ECO:0000259" key="10">
    <source>
        <dbReference type="PROSITE" id="PS51379"/>
    </source>
</evidence>
<feature type="binding site" evidence="9">
    <location>
        <position position="220"/>
    </location>
    <ligand>
        <name>[4Fe-4S] cluster</name>
        <dbReference type="ChEBI" id="CHEBI:49883"/>
        <label>2</label>
    </ligand>
</feature>
<dbReference type="InterPro" id="IPR004453">
    <property type="entry name" value="QueG"/>
</dbReference>
<evidence type="ECO:0000256" key="5">
    <source>
        <dbReference type="ARBA" id="ARBA00022785"/>
    </source>
</evidence>
<dbReference type="InterPro" id="IPR016024">
    <property type="entry name" value="ARM-type_fold"/>
</dbReference>
<dbReference type="GO" id="GO:0051539">
    <property type="term" value="F:4 iron, 4 sulfur cluster binding"/>
    <property type="evidence" value="ECO:0007669"/>
    <property type="project" value="UniProtKB-KW"/>
</dbReference>
<feature type="binding site" evidence="9">
    <location>
        <position position="263"/>
    </location>
    <ligand>
        <name>[4Fe-4S] cluster</name>
        <dbReference type="ChEBI" id="CHEBI:49883"/>
        <label>2</label>
    </ligand>
</feature>
<evidence type="ECO:0000256" key="2">
    <source>
        <dbReference type="ARBA" id="ARBA00022490"/>
    </source>
</evidence>
<evidence type="ECO:0000256" key="4">
    <source>
        <dbReference type="ARBA" id="ARBA00022723"/>
    </source>
</evidence>
<accession>A0A975NY10</accession>
<name>A0A975NY10_9BRAD</name>
<dbReference type="Pfam" id="PF13646">
    <property type="entry name" value="HEAT_2"/>
    <property type="match status" value="1"/>
</dbReference>
<evidence type="ECO:0000313" key="12">
    <source>
        <dbReference type="Proteomes" id="UP000676951"/>
    </source>
</evidence>
<feature type="binding site" evidence="9">
    <location>
        <position position="191"/>
    </location>
    <ligand>
        <name>cob(II)alamin</name>
        <dbReference type="ChEBI" id="CHEBI:16304"/>
    </ligand>
</feature>
<feature type="binding site" evidence="9">
    <location>
        <position position="238"/>
    </location>
    <ligand>
        <name>cob(II)alamin</name>
        <dbReference type="ChEBI" id="CHEBI:16304"/>
    </ligand>
</feature>
<dbReference type="GO" id="GO:0046872">
    <property type="term" value="F:metal ion binding"/>
    <property type="evidence" value="ECO:0007669"/>
    <property type="project" value="UniProtKB-KW"/>
</dbReference>
<feature type="binding site" evidence="9">
    <location>
        <position position="213"/>
    </location>
    <ligand>
        <name>[4Fe-4S] cluster</name>
        <dbReference type="ChEBI" id="CHEBI:49883"/>
        <label>1</label>
    </ligand>
</feature>
<proteinExistence type="inferred from homology"/>
<comment type="cofactor">
    <cofactor evidence="9">
        <name>[4Fe-4S] cluster</name>
        <dbReference type="ChEBI" id="CHEBI:49883"/>
    </cofactor>
    <text evidence="9">Binds 2 [4Fe-4S] clusters per monomer.</text>
</comment>
<comment type="cofactor">
    <cofactor evidence="9">
        <name>cob(II)alamin</name>
        <dbReference type="ChEBI" id="CHEBI:16304"/>
    </cofactor>
</comment>
<dbReference type="PROSITE" id="PS00198">
    <property type="entry name" value="4FE4S_FER_1"/>
    <property type="match status" value="1"/>
</dbReference>
<feature type="binding site" evidence="9">
    <location>
        <position position="216"/>
    </location>
    <ligand>
        <name>[4Fe-4S] cluster</name>
        <dbReference type="ChEBI" id="CHEBI:49883"/>
        <label>1</label>
    </ligand>
</feature>
<feature type="binding site" evidence="9">
    <location>
        <position position="266"/>
    </location>
    <ligand>
        <name>[4Fe-4S] cluster</name>
        <dbReference type="ChEBI" id="CHEBI:49883"/>
        <label>2</label>
    </ligand>
</feature>
<dbReference type="EC" id="1.17.99.6" evidence="9"/>
<dbReference type="PANTHER" id="PTHR30002:SF4">
    <property type="entry name" value="EPOXYQUEUOSINE REDUCTASE"/>
    <property type="match status" value="1"/>
</dbReference>
<evidence type="ECO:0000256" key="9">
    <source>
        <dbReference type="HAMAP-Rule" id="MF_00916"/>
    </source>
</evidence>
<evidence type="ECO:0000256" key="6">
    <source>
        <dbReference type="ARBA" id="ARBA00023002"/>
    </source>
</evidence>
<evidence type="ECO:0000256" key="8">
    <source>
        <dbReference type="ARBA" id="ARBA00023014"/>
    </source>
</evidence>
<evidence type="ECO:0000256" key="7">
    <source>
        <dbReference type="ARBA" id="ARBA00023004"/>
    </source>
</evidence>
<gene>
    <name evidence="9 11" type="primary">queG</name>
    <name evidence="11" type="ORF">KMZ93_00570</name>
</gene>
<comment type="function">
    <text evidence="9">Catalyzes the conversion of epoxyqueuosine (oQ) to queuosine (Q), which is a hypermodified base found in the wobble positions of tRNA(Asp), tRNA(Asn), tRNA(His) and tRNA(Tyr).</text>
</comment>
<comment type="pathway">
    <text evidence="9">tRNA modification; tRNA-queuosine biosynthesis.</text>
</comment>
<dbReference type="InterPro" id="IPR013542">
    <property type="entry name" value="QueG_DUF1730"/>
</dbReference>
<keyword evidence="9" id="KW-0846">Cobalamin</keyword>
<dbReference type="Pfam" id="PF13484">
    <property type="entry name" value="Fer4_16"/>
    <property type="match status" value="1"/>
</dbReference>
<feature type="active site" description="Proton donor" evidence="9">
    <location>
        <position position="156"/>
    </location>
</feature>
<protein>
    <recommendedName>
        <fullName evidence="9">Epoxyqueuosine reductase</fullName>
        <ecNumber evidence="9">1.17.99.6</ecNumber>
    </recommendedName>
    <alternativeName>
        <fullName evidence="9">Queuosine biosynthesis protein QueG</fullName>
    </alternativeName>
</protein>
<comment type="similarity">
    <text evidence="9">Belongs to the QueG family.</text>
</comment>
<dbReference type="AlphaFoldDB" id="A0A975NY10"/>
<dbReference type="InterPro" id="IPR017896">
    <property type="entry name" value="4Fe4S_Fe-S-bd"/>
</dbReference>
<feature type="binding site" evidence="9">
    <location>
        <position position="270"/>
    </location>
    <ligand>
        <name>[4Fe-4S] cluster</name>
        <dbReference type="ChEBI" id="CHEBI:49883"/>
        <label>1</label>
    </ligand>
</feature>
<feature type="binding site" evidence="9">
    <location>
        <begin position="263"/>
        <end position="264"/>
    </location>
    <ligand>
        <name>cob(II)alamin</name>
        <dbReference type="ChEBI" id="CHEBI:16304"/>
    </ligand>
</feature>
<dbReference type="Gene3D" id="3.30.70.20">
    <property type="match status" value="1"/>
</dbReference>
<keyword evidence="9" id="KW-0170">Cobalt</keyword>
<feature type="binding site" evidence="9">
    <location>
        <position position="180"/>
    </location>
    <ligand>
        <name>cob(II)alamin</name>
        <dbReference type="ChEBI" id="CHEBI:16304"/>
    </ligand>
</feature>
<comment type="caution">
    <text evidence="9">Lacks conserved residue(s) required for the propagation of feature annotation.</text>
</comment>
<keyword evidence="8 9" id="KW-0411">Iron-sulfur</keyword>
<keyword evidence="1 9" id="KW-0004">4Fe-4S</keyword>
<dbReference type="GO" id="GO:0052693">
    <property type="term" value="F:epoxyqueuosine reductase activity"/>
    <property type="evidence" value="ECO:0007669"/>
    <property type="project" value="UniProtKB-UniRule"/>
</dbReference>
<dbReference type="NCBIfam" id="TIGR00276">
    <property type="entry name" value="tRNA epoxyqueuosine(34) reductase QueG"/>
    <property type="match status" value="1"/>
</dbReference>
<comment type="subcellular location">
    <subcellularLocation>
        <location evidence="9">Cytoplasm</location>
    </subcellularLocation>
</comment>
<evidence type="ECO:0000256" key="1">
    <source>
        <dbReference type="ARBA" id="ARBA00022485"/>
    </source>
</evidence>
<keyword evidence="12" id="KW-1185">Reference proteome</keyword>
<feature type="binding site" evidence="9">
    <location>
        <position position="236"/>
    </location>
    <ligand>
        <name>[4Fe-4S] cluster</name>
        <dbReference type="ChEBI" id="CHEBI:49883"/>
        <label>2</label>
    </ligand>
</feature>
<evidence type="ECO:0000313" key="11">
    <source>
        <dbReference type="EMBL" id="QWG23483.1"/>
    </source>
</evidence>
<organism evidence="11 12">
    <name type="scientific">Bradyrhizobium sediminis</name>
    <dbReference type="NCBI Taxonomy" id="2840469"/>
    <lineage>
        <taxon>Bacteria</taxon>
        <taxon>Pseudomonadati</taxon>
        <taxon>Pseudomonadota</taxon>
        <taxon>Alphaproteobacteria</taxon>
        <taxon>Hyphomicrobiales</taxon>
        <taxon>Nitrobacteraceae</taxon>
        <taxon>Bradyrhizobium</taxon>
    </lineage>
</organism>
<dbReference type="RefSeq" id="WP_215604236.1">
    <property type="nucleotide sequence ID" value="NZ_CP076136.1"/>
</dbReference>
<feature type="binding site" evidence="9">
    <location>
        <position position="210"/>
    </location>
    <ligand>
        <name>[4Fe-4S] cluster</name>
        <dbReference type="ChEBI" id="CHEBI:49883"/>
        <label>1</label>
    </ligand>
</feature>
<keyword evidence="4 9" id="KW-0479">Metal-binding</keyword>
<dbReference type="EMBL" id="CP076136">
    <property type="protein sequence ID" value="QWG23483.1"/>
    <property type="molecule type" value="Genomic_DNA"/>
</dbReference>
<dbReference type="Pfam" id="PF08331">
    <property type="entry name" value="QueG_DUF1730"/>
    <property type="match status" value="1"/>
</dbReference>
<dbReference type="SUPFAM" id="SSF48371">
    <property type="entry name" value="ARM repeat"/>
    <property type="match status" value="1"/>
</dbReference>
<keyword evidence="5 9" id="KW-0671">Queuosine biosynthesis</keyword>
<comment type="subunit">
    <text evidence="9">Monomer.</text>
</comment>
<dbReference type="GO" id="GO:0031419">
    <property type="term" value="F:cobalamin binding"/>
    <property type="evidence" value="ECO:0007669"/>
    <property type="project" value="UniProtKB-KW"/>
</dbReference>
<feature type="binding site" evidence="9">
    <location>
        <position position="156"/>
    </location>
    <ligand>
        <name>cob(II)alamin</name>
        <dbReference type="ChEBI" id="CHEBI:16304"/>
    </ligand>
</feature>
<dbReference type="GO" id="GO:0005737">
    <property type="term" value="C:cytoplasm"/>
    <property type="evidence" value="ECO:0007669"/>
    <property type="project" value="UniProtKB-SubCell"/>
</dbReference>